<evidence type="ECO:0000313" key="16">
    <source>
        <dbReference type="EMBL" id="KAG2184442.1"/>
    </source>
</evidence>
<keyword evidence="17" id="KW-1185">Reference proteome</keyword>
<comment type="function">
    <text evidence="12">Glucanases play a role in cell expansion during growth, in cell-cell fusion during mating, and in spore release during sporulation. This enzyme may be involved in beta-glucan degradation. Active on laminarin and lichenan.</text>
</comment>
<dbReference type="InterPro" id="IPR017853">
    <property type="entry name" value="GH"/>
</dbReference>
<accession>A0A8H7Q1Y8</accession>
<proteinExistence type="inferred from homology"/>
<keyword evidence="6" id="KW-0378">Hydrolase</keyword>
<organism evidence="16 17">
    <name type="scientific">Mortierella isabellina</name>
    <name type="common">Filamentous fungus</name>
    <name type="synonym">Umbelopsis isabellina</name>
    <dbReference type="NCBI Taxonomy" id="91625"/>
    <lineage>
        <taxon>Eukaryota</taxon>
        <taxon>Fungi</taxon>
        <taxon>Fungi incertae sedis</taxon>
        <taxon>Mucoromycota</taxon>
        <taxon>Mucoromycotina</taxon>
        <taxon>Umbelopsidomycetes</taxon>
        <taxon>Umbelopsidales</taxon>
        <taxon>Umbelopsidaceae</taxon>
        <taxon>Umbelopsis</taxon>
    </lineage>
</organism>
<evidence type="ECO:0000256" key="13">
    <source>
        <dbReference type="ARBA" id="ARBA00042373"/>
    </source>
</evidence>
<evidence type="ECO:0000256" key="4">
    <source>
        <dbReference type="ARBA" id="ARBA00012780"/>
    </source>
</evidence>
<evidence type="ECO:0000256" key="10">
    <source>
        <dbReference type="ARBA" id="ARBA00023316"/>
    </source>
</evidence>
<dbReference type="GO" id="GO:0005886">
    <property type="term" value="C:plasma membrane"/>
    <property type="evidence" value="ECO:0007669"/>
    <property type="project" value="UniProtKB-SubCell"/>
</dbReference>
<evidence type="ECO:0000256" key="14">
    <source>
        <dbReference type="ARBA" id="ARBA00043078"/>
    </source>
</evidence>
<dbReference type="GO" id="GO:0042973">
    <property type="term" value="F:glucan endo-1,3-beta-D-glucosidase activity"/>
    <property type="evidence" value="ECO:0007669"/>
    <property type="project" value="UniProtKB-EC"/>
</dbReference>
<keyword evidence="11" id="KW-0624">Polysaccharide degradation</keyword>
<dbReference type="PANTHER" id="PTHR16631:SF17">
    <property type="entry name" value="GLUCAN ENDO-1,3-BETA-GLUCOSIDASE BTGC"/>
    <property type="match status" value="1"/>
</dbReference>
<evidence type="ECO:0000256" key="5">
    <source>
        <dbReference type="ARBA" id="ARBA00022475"/>
    </source>
</evidence>
<dbReference type="AlphaFoldDB" id="A0A8H7Q1Y8"/>
<dbReference type="EC" id="3.2.1.39" evidence="4"/>
<evidence type="ECO:0000256" key="12">
    <source>
        <dbReference type="ARBA" id="ARBA00037649"/>
    </source>
</evidence>
<comment type="caution">
    <text evidence="16">The sequence shown here is derived from an EMBL/GenBank/DDBJ whole genome shotgun (WGS) entry which is preliminary data.</text>
</comment>
<dbReference type="GO" id="GO:0009277">
    <property type="term" value="C:fungal-type cell wall"/>
    <property type="evidence" value="ECO:0007669"/>
    <property type="project" value="TreeGrafter"/>
</dbReference>
<dbReference type="InterPro" id="IPR050732">
    <property type="entry name" value="Beta-glucan_modifiers"/>
</dbReference>
<keyword evidence="10" id="KW-0961">Cell wall biogenesis/degradation</keyword>
<gene>
    <name evidence="16" type="ORF">INT43_000351</name>
</gene>
<keyword evidence="5" id="KW-1003">Cell membrane</keyword>
<dbReference type="GO" id="GO:0000272">
    <property type="term" value="P:polysaccharide catabolic process"/>
    <property type="evidence" value="ECO:0007669"/>
    <property type="project" value="UniProtKB-KW"/>
</dbReference>
<comment type="catalytic activity">
    <reaction evidence="1">
        <text>Hydrolysis of (1-&gt;3)-beta-D-glucosidic linkages in (1-&gt;3)-beta-D-glucans.</text>
        <dbReference type="EC" id="3.2.1.39"/>
    </reaction>
</comment>
<comment type="subcellular location">
    <subcellularLocation>
        <location evidence="2">Cell membrane</location>
        <topology evidence="2">Single-pass type II membrane protein</topology>
    </subcellularLocation>
</comment>
<evidence type="ECO:0000256" key="11">
    <source>
        <dbReference type="ARBA" id="ARBA00023326"/>
    </source>
</evidence>
<keyword evidence="7 15" id="KW-0472">Membrane</keyword>
<evidence type="ECO:0000256" key="9">
    <source>
        <dbReference type="ARBA" id="ARBA00023277"/>
    </source>
</evidence>
<dbReference type="PANTHER" id="PTHR16631">
    <property type="entry name" value="GLUCAN 1,3-BETA-GLUCOSIDASE"/>
    <property type="match status" value="1"/>
</dbReference>
<evidence type="ECO:0000256" key="7">
    <source>
        <dbReference type="ARBA" id="ARBA00023136"/>
    </source>
</evidence>
<keyword evidence="9" id="KW-0119">Carbohydrate metabolism</keyword>
<keyword evidence="8" id="KW-0325">Glycoprotein</keyword>
<dbReference type="Gene3D" id="3.20.20.80">
    <property type="entry name" value="Glycosidases"/>
    <property type="match status" value="1"/>
</dbReference>
<comment type="similarity">
    <text evidence="3">Belongs to the glycosyl hydrolase 17 family.</text>
</comment>
<dbReference type="GO" id="GO:0009986">
    <property type="term" value="C:cell surface"/>
    <property type="evidence" value="ECO:0007669"/>
    <property type="project" value="TreeGrafter"/>
</dbReference>
<evidence type="ECO:0000256" key="6">
    <source>
        <dbReference type="ARBA" id="ARBA00022801"/>
    </source>
</evidence>
<keyword evidence="15" id="KW-0812">Transmembrane</keyword>
<evidence type="ECO:0000256" key="2">
    <source>
        <dbReference type="ARBA" id="ARBA00004401"/>
    </source>
</evidence>
<evidence type="ECO:0000256" key="3">
    <source>
        <dbReference type="ARBA" id="ARBA00008773"/>
    </source>
</evidence>
<feature type="transmembrane region" description="Helical" evidence="15">
    <location>
        <begin position="29"/>
        <end position="53"/>
    </location>
</feature>
<dbReference type="OrthoDB" id="77201at2759"/>
<sequence length="406" mass="45819">MDTASIASSNQTVEKPATRSSNLSKKCKLWLVWGIAIGLLFVGSLIGGLIYYYTQQANHAANAQVPPDNGPSTDYTSNTTIPDNPNYVRSFWGIDYTPRGAQMDLGCSVTQNDVIEDLKILYQLTPRIRLYGMDCNQANLVLNGMNALGIDMGVIMTIWVDGNSTTYQRQYDEFWKTTQQFGYDRLIGVSVGNEGKYFCPAVLTSIFRKQTTVDDLVSKMEDVRKGLADAGQSHIPVYTTDINDLDQLLPHMDAILDNVHPFFGGTTAELAANWTWKYFYEVDQYPVLKFAKTSGVQKPAVISEIGWPTYPVNETVKGAIPGIPQLQRFMDDYVCEANKRGIPYFWFEFKDEPWKQWMFNETRESYWGLFDENGNLKNLTLPNCPMAPWTKGDLTFPQPAPLNTTN</sequence>
<dbReference type="EMBL" id="JAEPQZ010000002">
    <property type="protein sequence ID" value="KAG2184442.1"/>
    <property type="molecule type" value="Genomic_DNA"/>
</dbReference>
<protein>
    <recommendedName>
        <fullName evidence="4">glucan endo-1,3-beta-D-glucosidase</fullName>
        <ecNumber evidence="4">3.2.1.39</ecNumber>
    </recommendedName>
    <alternativeName>
        <fullName evidence="14">Endo-1,3-beta-glucanase btgC</fullName>
    </alternativeName>
    <alternativeName>
        <fullName evidence="13">Laminarinase btgC</fullName>
    </alternativeName>
</protein>
<evidence type="ECO:0000256" key="8">
    <source>
        <dbReference type="ARBA" id="ARBA00023180"/>
    </source>
</evidence>
<evidence type="ECO:0000256" key="15">
    <source>
        <dbReference type="SAM" id="Phobius"/>
    </source>
</evidence>
<dbReference type="GO" id="GO:0005576">
    <property type="term" value="C:extracellular region"/>
    <property type="evidence" value="ECO:0007669"/>
    <property type="project" value="TreeGrafter"/>
</dbReference>
<reference evidence="16" key="1">
    <citation type="submission" date="2020-12" db="EMBL/GenBank/DDBJ databases">
        <title>Metabolic potential, ecology and presence of endohyphal bacteria is reflected in genomic diversity of Mucoromycotina.</title>
        <authorList>
            <person name="Muszewska A."/>
            <person name="Okrasinska A."/>
            <person name="Steczkiewicz K."/>
            <person name="Drgas O."/>
            <person name="Orlowska M."/>
            <person name="Perlinska-Lenart U."/>
            <person name="Aleksandrzak-Piekarczyk T."/>
            <person name="Szatraj K."/>
            <person name="Zielenkiewicz U."/>
            <person name="Pilsyk S."/>
            <person name="Malc E."/>
            <person name="Mieczkowski P."/>
            <person name="Kruszewska J.S."/>
            <person name="Biernat P."/>
            <person name="Pawlowska J."/>
        </authorList>
    </citation>
    <scope>NUCLEOTIDE SEQUENCE</scope>
    <source>
        <strain evidence="16">WA0000067209</strain>
    </source>
</reference>
<name>A0A8H7Q1Y8_MORIS</name>
<dbReference type="GO" id="GO:0071555">
    <property type="term" value="P:cell wall organization"/>
    <property type="evidence" value="ECO:0007669"/>
    <property type="project" value="UniProtKB-KW"/>
</dbReference>
<keyword evidence="15" id="KW-1133">Transmembrane helix</keyword>
<dbReference type="Proteomes" id="UP000654370">
    <property type="component" value="Unassembled WGS sequence"/>
</dbReference>
<dbReference type="SUPFAM" id="SSF51445">
    <property type="entry name" value="(Trans)glycosidases"/>
    <property type="match status" value="1"/>
</dbReference>
<evidence type="ECO:0000256" key="1">
    <source>
        <dbReference type="ARBA" id="ARBA00000382"/>
    </source>
</evidence>
<evidence type="ECO:0000313" key="17">
    <source>
        <dbReference type="Proteomes" id="UP000654370"/>
    </source>
</evidence>